<dbReference type="InterPro" id="IPR011049">
    <property type="entry name" value="Serralysin-like_metalloprot_C"/>
</dbReference>
<feature type="domain" description="GH16" evidence="4">
    <location>
        <begin position="26"/>
        <end position="348"/>
    </location>
</feature>
<reference evidence="5 6" key="1">
    <citation type="submission" date="2023-04" db="EMBL/GenBank/DDBJ databases">
        <title>Jannaschia ovalis sp. nov., a marine bacterium isolated from sea tidal flat.</title>
        <authorList>
            <person name="Kwon D.Y."/>
            <person name="Kim J.-J."/>
        </authorList>
    </citation>
    <scope>NUCLEOTIDE SEQUENCE [LARGE SCALE GENOMIC DNA]</scope>
    <source>
        <strain evidence="5 6">GRR-S6-38</strain>
    </source>
</reference>
<keyword evidence="3" id="KW-0732">Signal</keyword>
<dbReference type="PROSITE" id="PS51762">
    <property type="entry name" value="GH16_2"/>
    <property type="match status" value="1"/>
</dbReference>
<name>A0ABY8LFG3_9RHOB</name>
<sequence length="676" mass="72501">MAFPNRSGRASLPPLAAGLLAALVSAHAAAAPPDLSGTVPIFEERFADGLSRFDGRRGLWSTLGRRQVLMTNAAETVFLDRGVMPPGIDAELPPLHVVTEDGLSLRTVPLSEDARAAVGDYLRRSGQGGRADKVRFATAQITTAETWAQTYGWFEIEARIPRGRGRWPAFWLTFAGRGWPPEIDIFEAYGAGIAQPTPKDATFNTAVIFDAFDETGAAVHDTDLVNRFDPDPVARIPRAKTRGDRDVFTLSRQHDAPGIYDAFHVWAALWTPEEIVFFFGPDRAGLREIYRMPTPADVRAPMHVIANDQFTARGGWWPADRAIEAVLAPENDFAIRSITLRALRPALVLDMARGDAPFDPRDSVIRDTGGDDIIAPGAGFDLVELSGGADEIRIARGRENKIIAGFGPDDRLVLDGFPFASAEDALSRLTQVGPDLWLTAPADPFWPQTVILRDTAAADLTPDQVRPRWPVGTDIRAARADLSDAPERDGDRDGVVTAQPIGSRFKDDGRGMRFAGGPGPDRYIIANPETVILEPADGGVDELIAWGAHALPLHVERGVLRGGGGALTGSRGDDRLEAEGRRLTLSGGAGDDLYVIAPDARAVTISIAEGAGHDVLRGWGDGHRLELAAALVAEGLARVEPAPEGARLVFSPMQSLTLEGASVAEAKAALEAATLQ</sequence>
<dbReference type="EMBL" id="CP122537">
    <property type="protein sequence ID" value="WGH78928.1"/>
    <property type="molecule type" value="Genomic_DNA"/>
</dbReference>
<feature type="signal peptide" evidence="3">
    <location>
        <begin position="1"/>
        <end position="30"/>
    </location>
</feature>
<dbReference type="InterPro" id="IPR050546">
    <property type="entry name" value="Glycosyl_Hydrlase_16"/>
</dbReference>
<evidence type="ECO:0000313" key="6">
    <source>
        <dbReference type="Proteomes" id="UP001243420"/>
    </source>
</evidence>
<dbReference type="Proteomes" id="UP001243420">
    <property type="component" value="Chromosome"/>
</dbReference>
<feature type="chain" id="PRO_5047116506" evidence="3">
    <location>
        <begin position="31"/>
        <end position="676"/>
    </location>
</feature>
<dbReference type="PANTHER" id="PTHR10963:SF55">
    <property type="entry name" value="GLYCOSIDE HYDROLASE FAMILY 16 PROTEIN"/>
    <property type="match status" value="1"/>
</dbReference>
<proteinExistence type="inferred from homology"/>
<dbReference type="SUPFAM" id="SSF51120">
    <property type="entry name" value="beta-Roll"/>
    <property type="match status" value="2"/>
</dbReference>
<dbReference type="PANTHER" id="PTHR10963">
    <property type="entry name" value="GLYCOSYL HYDROLASE-RELATED"/>
    <property type="match status" value="1"/>
</dbReference>
<gene>
    <name evidence="5" type="ORF">P8627_01305</name>
</gene>
<comment type="similarity">
    <text evidence="1">Belongs to the glycosyl hydrolase 16 family.</text>
</comment>
<dbReference type="Gene3D" id="2.60.120.200">
    <property type="match status" value="1"/>
</dbReference>
<evidence type="ECO:0000256" key="1">
    <source>
        <dbReference type="ARBA" id="ARBA00006865"/>
    </source>
</evidence>
<dbReference type="SUPFAM" id="SSF49899">
    <property type="entry name" value="Concanavalin A-like lectins/glucanases"/>
    <property type="match status" value="1"/>
</dbReference>
<feature type="region of interest" description="Disordered" evidence="2">
    <location>
        <begin position="480"/>
        <end position="502"/>
    </location>
</feature>
<dbReference type="RefSeq" id="WP_279965679.1">
    <property type="nucleotide sequence ID" value="NZ_CP122537.1"/>
</dbReference>
<protein>
    <submittedName>
        <fullName evidence="5">Family 16 glycosylhydrolase</fullName>
    </submittedName>
</protein>
<dbReference type="InterPro" id="IPR000757">
    <property type="entry name" value="Beta-glucanase-like"/>
</dbReference>
<keyword evidence="6" id="KW-1185">Reference proteome</keyword>
<dbReference type="InterPro" id="IPR013320">
    <property type="entry name" value="ConA-like_dom_sf"/>
</dbReference>
<evidence type="ECO:0000313" key="5">
    <source>
        <dbReference type="EMBL" id="WGH78928.1"/>
    </source>
</evidence>
<evidence type="ECO:0000259" key="4">
    <source>
        <dbReference type="PROSITE" id="PS51762"/>
    </source>
</evidence>
<accession>A0ABY8LFG3</accession>
<evidence type="ECO:0000256" key="2">
    <source>
        <dbReference type="SAM" id="MobiDB-lite"/>
    </source>
</evidence>
<evidence type="ECO:0000256" key="3">
    <source>
        <dbReference type="SAM" id="SignalP"/>
    </source>
</evidence>
<feature type="compositionally biased region" description="Basic and acidic residues" evidence="2">
    <location>
        <begin position="480"/>
        <end position="494"/>
    </location>
</feature>
<organism evidence="5 6">
    <name type="scientific">Jannaschia ovalis</name>
    <dbReference type="NCBI Taxonomy" id="3038773"/>
    <lineage>
        <taxon>Bacteria</taxon>
        <taxon>Pseudomonadati</taxon>
        <taxon>Pseudomonadota</taxon>
        <taxon>Alphaproteobacteria</taxon>
        <taxon>Rhodobacterales</taxon>
        <taxon>Roseobacteraceae</taxon>
        <taxon>Jannaschia</taxon>
    </lineage>
</organism>